<organism evidence="8 9">
    <name type="scientific">Methanoliparum thermophilum</name>
    <dbReference type="NCBI Taxonomy" id="2491083"/>
    <lineage>
        <taxon>Archaea</taxon>
        <taxon>Methanobacteriati</taxon>
        <taxon>Methanobacteriota</taxon>
        <taxon>Candidatus Methanoliparia</taxon>
        <taxon>Candidatus Methanoliparales</taxon>
        <taxon>Candidatus Methanoliparaceae</taxon>
        <taxon>Candidatus Methanoliparum</taxon>
    </lineage>
</organism>
<feature type="transmembrane region" description="Helical" evidence="6">
    <location>
        <begin position="345"/>
        <end position="368"/>
    </location>
</feature>
<evidence type="ECO:0000256" key="4">
    <source>
        <dbReference type="ARBA" id="ARBA00022989"/>
    </source>
</evidence>
<dbReference type="Gene3D" id="1.20.1250.20">
    <property type="entry name" value="MFS general substrate transporter like domains"/>
    <property type="match status" value="1"/>
</dbReference>
<dbReference type="GO" id="GO:0005886">
    <property type="term" value="C:plasma membrane"/>
    <property type="evidence" value="ECO:0007669"/>
    <property type="project" value="UniProtKB-SubCell"/>
</dbReference>
<dbReference type="InterPro" id="IPR011701">
    <property type="entry name" value="MFS"/>
</dbReference>
<dbReference type="GO" id="GO:0022857">
    <property type="term" value="F:transmembrane transporter activity"/>
    <property type="evidence" value="ECO:0007669"/>
    <property type="project" value="InterPro"/>
</dbReference>
<reference evidence="8 9" key="1">
    <citation type="journal article" date="2019" name="Nat. Microbiol.">
        <title>Wide diversity of methane and short-chain alkane metabolisms in uncultured archaea.</title>
        <authorList>
            <person name="Borrel G."/>
            <person name="Adam P.S."/>
            <person name="McKay L.J."/>
            <person name="Chen L.X."/>
            <person name="Sierra-Garcia I.N."/>
            <person name="Sieber C.M."/>
            <person name="Letourneur Q."/>
            <person name="Ghozlane A."/>
            <person name="Andersen G.L."/>
            <person name="Li W.J."/>
            <person name="Hallam S.J."/>
            <person name="Muyzer G."/>
            <person name="de Oliveira V.M."/>
            <person name="Inskeep W.P."/>
            <person name="Banfield J.F."/>
            <person name="Gribaldo S."/>
        </authorList>
    </citation>
    <scope>NUCLEOTIDE SEQUENCE [LARGE SCALE GENOMIC DNA]</scope>
    <source>
        <strain evidence="8">NM1a</strain>
    </source>
</reference>
<feature type="transmembrane region" description="Helical" evidence="6">
    <location>
        <begin position="33"/>
        <end position="55"/>
    </location>
</feature>
<accession>A0A520KRR2</accession>
<dbReference type="InterPro" id="IPR036259">
    <property type="entry name" value="MFS_trans_sf"/>
</dbReference>
<feature type="transmembrane region" description="Helical" evidence="6">
    <location>
        <begin position="287"/>
        <end position="305"/>
    </location>
</feature>
<name>A0A520KRR2_METT2</name>
<dbReference type="CDD" id="cd17370">
    <property type="entry name" value="MFS_MJ1317_like"/>
    <property type="match status" value="1"/>
</dbReference>
<evidence type="ECO:0000256" key="3">
    <source>
        <dbReference type="ARBA" id="ARBA00022692"/>
    </source>
</evidence>
<sequence>MQNHTRRAAYLSIILLGIVSLMGDIVYEGGRSIIPYFLEFLGASAVLIGFVGGLGDFLGYVIRPLAGYWADVSQRYWFFTFLGYFLIISIPFLAFVIFLPNKWQLSMAISLIMIERVGKALRAPSRDTILSIVSKGVGSGKAFGIHETLDQIGAIIGPLIIGLLVSSAIDFTNIFGVLFIPFLILLFALGYAYRKIENLPIMEESRKNARRTGIKRERLNKKFYIYSFAVFVNSMGLINILLVISEAGHILPEYVWFGPIIYVVIMGVDALAAYPSGYFYDKIGIKFLIIPFIFTALASIMVLISHNIYTILIASVLFGIVLGIQESVYRAVITDVAPLESRGTAYGIFNTIYGLGLLIGGVIYGFFIDLSINIMIVSLYAVITQFIAIYLLLRCIKDSKS</sequence>
<keyword evidence="3 6" id="KW-0812">Transmembrane</keyword>
<feature type="domain" description="Major facilitator superfamily (MFS) profile" evidence="7">
    <location>
        <begin position="9"/>
        <end position="400"/>
    </location>
</feature>
<feature type="transmembrane region" description="Helical" evidence="6">
    <location>
        <begin position="311"/>
        <end position="333"/>
    </location>
</feature>
<evidence type="ECO:0000313" key="8">
    <source>
        <dbReference type="EMBL" id="RZN64479.1"/>
    </source>
</evidence>
<comment type="subcellular location">
    <subcellularLocation>
        <location evidence="1">Cell membrane</location>
        <topology evidence="1">Multi-pass membrane protein</topology>
    </subcellularLocation>
</comment>
<dbReference type="InterPro" id="IPR052425">
    <property type="entry name" value="Uncharacterized_MFS-type"/>
</dbReference>
<feature type="transmembrane region" description="Helical" evidence="6">
    <location>
        <begin position="223"/>
        <end position="244"/>
    </location>
</feature>
<feature type="transmembrane region" description="Helical" evidence="6">
    <location>
        <begin position="7"/>
        <end position="27"/>
    </location>
</feature>
<evidence type="ECO:0000256" key="6">
    <source>
        <dbReference type="SAM" id="Phobius"/>
    </source>
</evidence>
<comment type="caution">
    <text evidence="8">The sequence shown here is derived from an EMBL/GenBank/DDBJ whole genome shotgun (WGS) entry which is preliminary data.</text>
</comment>
<evidence type="ECO:0000256" key="1">
    <source>
        <dbReference type="ARBA" id="ARBA00004651"/>
    </source>
</evidence>
<dbReference type="PANTHER" id="PTHR42688">
    <property type="entry name" value="CONSERVED PROTEIN"/>
    <property type="match status" value="1"/>
</dbReference>
<keyword evidence="4 6" id="KW-1133">Transmembrane helix</keyword>
<proteinExistence type="predicted"/>
<dbReference type="SUPFAM" id="SSF103473">
    <property type="entry name" value="MFS general substrate transporter"/>
    <property type="match status" value="1"/>
</dbReference>
<protein>
    <submittedName>
        <fullName evidence="8">MFS transporter</fullName>
    </submittedName>
</protein>
<dbReference type="AlphaFoldDB" id="A0A520KRR2"/>
<feature type="transmembrane region" description="Helical" evidence="6">
    <location>
        <begin position="174"/>
        <end position="193"/>
    </location>
</feature>
<feature type="transmembrane region" description="Helical" evidence="6">
    <location>
        <begin position="76"/>
        <end position="99"/>
    </location>
</feature>
<evidence type="ECO:0000256" key="2">
    <source>
        <dbReference type="ARBA" id="ARBA00022475"/>
    </source>
</evidence>
<evidence type="ECO:0000313" key="9">
    <source>
        <dbReference type="Proteomes" id="UP000317158"/>
    </source>
</evidence>
<evidence type="ECO:0000259" key="7">
    <source>
        <dbReference type="PROSITE" id="PS50850"/>
    </source>
</evidence>
<dbReference type="PROSITE" id="PS50850">
    <property type="entry name" value="MFS"/>
    <property type="match status" value="1"/>
</dbReference>
<dbReference type="Pfam" id="PF07690">
    <property type="entry name" value="MFS_1"/>
    <property type="match status" value="1"/>
</dbReference>
<dbReference type="Proteomes" id="UP000317158">
    <property type="component" value="Unassembled WGS sequence"/>
</dbReference>
<feature type="transmembrane region" description="Helical" evidence="6">
    <location>
        <begin position="374"/>
        <end position="393"/>
    </location>
</feature>
<keyword evidence="5 6" id="KW-0472">Membrane</keyword>
<evidence type="ECO:0000256" key="5">
    <source>
        <dbReference type="ARBA" id="ARBA00023136"/>
    </source>
</evidence>
<gene>
    <name evidence="8" type="ORF">EF806_03800</name>
</gene>
<dbReference type="PANTHER" id="PTHR42688:SF1">
    <property type="entry name" value="BLR5212 PROTEIN"/>
    <property type="match status" value="1"/>
</dbReference>
<dbReference type="InterPro" id="IPR020846">
    <property type="entry name" value="MFS_dom"/>
</dbReference>
<dbReference type="EMBL" id="RXIF01000006">
    <property type="protein sequence ID" value="RZN64479.1"/>
    <property type="molecule type" value="Genomic_DNA"/>
</dbReference>
<feature type="transmembrane region" description="Helical" evidence="6">
    <location>
        <begin position="256"/>
        <end position="275"/>
    </location>
</feature>
<keyword evidence="2" id="KW-1003">Cell membrane</keyword>